<dbReference type="SMART" id="SM00448">
    <property type="entry name" value="REC"/>
    <property type="match status" value="1"/>
</dbReference>
<evidence type="ECO:0000256" key="1">
    <source>
        <dbReference type="PROSITE-ProRule" id="PRU00169"/>
    </source>
</evidence>
<keyword evidence="1" id="KW-0597">Phosphoprotein</keyword>
<dbReference type="PANTHER" id="PTHR44520:SF2">
    <property type="entry name" value="RESPONSE REGULATOR RCP1"/>
    <property type="match status" value="1"/>
</dbReference>
<dbReference type="Gene3D" id="3.40.50.2300">
    <property type="match status" value="1"/>
</dbReference>
<dbReference type="SUPFAM" id="SSF52172">
    <property type="entry name" value="CheY-like"/>
    <property type="match status" value="1"/>
</dbReference>
<sequence length="149" mass="16856">MTKQPLHLLLADDDADDCIFFDEALKELPIDSSLETVGDGEQLMRLLISRPRALPDMLFLDLNMPRKNGFECLAEIKTNQQLKCLPVIIYSTSLDRDVVNLLYEKGALHYIRKPGDFSKLKEIIFLALTSASINNGDTISKDNFIIQVQ</sequence>
<proteinExistence type="predicted"/>
<dbReference type="Pfam" id="PF00072">
    <property type="entry name" value="Response_reg"/>
    <property type="match status" value="1"/>
</dbReference>
<dbReference type="PANTHER" id="PTHR44520">
    <property type="entry name" value="RESPONSE REGULATOR RCP1-RELATED"/>
    <property type="match status" value="1"/>
</dbReference>
<evidence type="ECO:0000259" key="2">
    <source>
        <dbReference type="PROSITE" id="PS50110"/>
    </source>
</evidence>
<protein>
    <submittedName>
        <fullName evidence="3">Response regulator</fullName>
    </submittedName>
</protein>
<dbReference type="AlphaFoldDB" id="A0A2S7T1R1"/>
<dbReference type="InterPro" id="IPR001789">
    <property type="entry name" value="Sig_transdc_resp-reg_receiver"/>
</dbReference>
<gene>
    <name evidence="3" type="ORF">CJD36_003375</name>
</gene>
<feature type="domain" description="Response regulatory" evidence="2">
    <location>
        <begin position="7"/>
        <end position="128"/>
    </location>
</feature>
<keyword evidence="4" id="KW-1185">Reference proteome</keyword>
<accession>A0A2S7T1R1</accession>
<feature type="modified residue" description="4-aspartylphosphate" evidence="1">
    <location>
        <position position="61"/>
    </location>
</feature>
<dbReference type="GO" id="GO:0000160">
    <property type="term" value="P:phosphorelay signal transduction system"/>
    <property type="evidence" value="ECO:0007669"/>
    <property type="project" value="InterPro"/>
</dbReference>
<dbReference type="EMBL" id="PPSL01000001">
    <property type="protein sequence ID" value="PQJ12801.1"/>
    <property type="molecule type" value="Genomic_DNA"/>
</dbReference>
<dbReference type="InterPro" id="IPR052893">
    <property type="entry name" value="TCS_response_regulator"/>
</dbReference>
<dbReference type="OrthoDB" id="7631574at2"/>
<dbReference type="InterPro" id="IPR011006">
    <property type="entry name" value="CheY-like_superfamily"/>
</dbReference>
<comment type="caution">
    <text evidence="3">The sequence shown here is derived from an EMBL/GenBank/DDBJ whole genome shotgun (WGS) entry which is preliminary data.</text>
</comment>
<reference evidence="3 4" key="1">
    <citation type="submission" date="2018-01" db="EMBL/GenBank/DDBJ databases">
        <title>A novel member of the phylum Bacteroidetes isolated from glacier ice.</title>
        <authorList>
            <person name="Liu Q."/>
            <person name="Xin Y.-H."/>
        </authorList>
    </citation>
    <scope>NUCLEOTIDE SEQUENCE [LARGE SCALE GENOMIC DNA]</scope>
    <source>
        <strain evidence="3 4">RB1R16</strain>
    </source>
</reference>
<dbReference type="RefSeq" id="WP_105037685.1">
    <property type="nucleotide sequence ID" value="NZ_PPSL01000001.1"/>
</dbReference>
<organism evidence="3 4">
    <name type="scientific">Flavipsychrobacter stenotrophus</name>
    <dbReference type="NCBI Taxonomy" id="2077091"/>
    <lineage>
        <taxon>Bacteria</taxon>
        <taxon>Pseudomonadati</taxon>
        <taxon>Bacteroidota</taxon>
        <taxon>Chitinophagia</taxon>
        <taxon>Chitinophagales</taxon>
        <taxon>Chitinophagaceae</taxon>
        <taxon>Flavipsychrobacter</taxon>
    </lineage>
</organism>
<dbReference type="Proteomes" id="UP000239872">
    <property type="component" value="Unassembled WGS sequence"/>
</dbReference>
<evidence type="ECO:0000313" key="3">
    <source>
        <dbReference type="EMBL" id="PQJ12801.1"/>
    </source>
</evidence>
<name>A0A2S7T1R1_9BACT</name>
<dbReference type="PROSITE" id="PS50110">
    <property type="entry name" value="RESPONSE_REGULATORY"/>
    <property type="match status" value="1"/>
</dbReference>
<evidence type="ECO:0000313" key="4">
    <source>
        <dbReference type="Proteomes" id="UP000239872"/>
    </source>
</evidence>